<protein>
    <recommendedName>
        <fullName evidence="1">DUF6292 domain-containing protein</fullName>
    </recommendedName>
</protein>
<evidence type="ECO:0000313" key="2">
    <source>
        <dbReference type="EMBL" id="GID62593.1"/>
    </source>
</evidence>
<comment type="caution">
    <text evidence="2">The sequence shown here is derived from an EMBL/GenBank/DDBJ whole genome shotgun (WGS) entry which is preliminary data.</text>
</comment>
<evidence type="ECO:0000259" key="1">
    <source>
        <dbReference type="Pfam" id="PF19809"/>
    </source>
</evidence>
<dbReference type="InterPro" id="IPR046259">
    <property type="entry name" value="DUF6292"/>
</dbReference>
<name>A0A919IFP3_9ACTN</name>
<keyword evidence="3" id="KW-1185">Reference proteome</keyword>
<dbReference type="RefSeq" id="WP_203738063.1">
    <property type="nucleotide sequence ID" value="NZ_BAAAUC010000002.1"/>
</dbReference>
<dbReference type="EMBL" id="BOMH01000002">
    <property type="protein sequence ID" value="GID62593.1"/>
    <property type="molecule type" value="Genomic_DNA"/>
</dbReference>
<dbReference type="AlphaFoldDB" id="A0A919IFP3"/>
<evidence type="ECO:0000313" key="3">
    <source>
        <dbReference type="Proteomes" id="UP000619479"/>
    </source>
</evidence>
<sequence>MTPWEYLRAVAEALEAAGVAVADWRADDDEGWIPFDRARPSAVTWDYDQAGLGWSAQTGWYLLLITSPGRRVSRPLPATATAEPSVVVAAVLDCR</sequence>
<gene>
    <name evidence="2" type="ORF">Acy02nite_04740</name>
</gene>
<organism evidence="2 3">
    <name type="scientific">Actinoplanes cyaneus</name>
    <dbReference type="NCBI Taxonomy" id="52696"/>
    <lineage>
        <taxon>Bacteria</taxon>
        <taxon>Bacillati</taxon>
        <taxon>Actinomycetota</taxon>
        <taxon>Actinomycetes</taxon>
        <taxon>Micromonosporales</taxon>
        <taxon>Micromonosporaceae</taxon>
        <taxon>Actinoplanes</taxon>
    </lineage>
</organism>
<dbReference type="Pfam" id="PF19809">
    <property type="entry name" value="DUF6292"/>
    <property type="match status" value="1"/>
</dbReference>
<proteinExistence type="predicted"/>
<dbReference type="Proteomes" id="UP000619479">
    <property type="component" value="Unassembled WGS sequence"/>
</dbReference>
<feature type="domain" description="DUF6292" evidence="1">
    <location>
        <begin position="6"/>
        <end position="91"/>
    </location>
</feature>
<accession>A0A919IFP3</accession>
<reference evidence="2" key="1">
    <citation type="submission" date="2021-01" db="EMBL/GenBank/DDBJ databases">
        <title>Whole genome shotgun sequence of Actinoplanes cyaneus NBRC 14990.</title>
        <authorList>
            <person name="Komaki H."/>
            <person name="Tamura T."/>
        </authorList>
    </citation>
    <scope>NUCLEOTIDE SEQUENCE</scope>
    <source>
        <strain evidence="2">NBRC 14990</strain>
    </source>
</reference>